<evidence type="ECO:0000313" key="4">
    <source>
        <dbReference type="Proteomes" id="UP000248291"/>
    </source>
</evidence>
<evidence type="ECO:0000313" key="3">
    <source>
        <dbReference type="Proteomes" id="UP000247480"/>
    </source>
</evidence>
<name>A0A2V0QUM8_PSESF</name>
<dbReference type="AlphaFoldDB" id="A0A2V0QUM8"/>
<dbReference type="Proteomes" id="UP000248291">
    <property type="component" value="Unassembled WGS sequence"/>
</dbReference>
<dbReference type="EMBL" id="BGKA01000090">
    <property type="protein sequence ID" value="GBH16846.1"/>
    <property type="molecule type" value="Genomic_DNA"/>
</dbReference>
<reference evidence="1 3" key="1">
    <citation type="submission" date="2018-04" db="EMBL/GenBank/DDBJ databases">
        <title>Draft genome sequence of Pseudomonas syringae pv. actinidiae biovar 1 strains isolated from kiwifruit in Kagawa prefecture.</title>
        <authorList>
            <person name="Tabuchi M."/>
            <person name="Saito M."/>
            <person name="Fujiwara S."/>
            <person name="Sasa N."/>
            <person name="Akimitsu K."/>
            <person name="Gomi K."/>
            <person name="Konishi-Sugita S."/>
            <person name="Hamano K."/>
            <person name="Kataoka I."/>
        </authorList>
    </citation>
    <scope>NUCLEOTIDE SEQUENCE [LARGE SCALE GENOMIC DNA]</scope>
    <source>
        <strain evidence="1 3">MAFF212206</strain>
    </source>
</reference>
<proteinExistence type="predicted"/>
<accession>A0A2V0QUM8</accession>
<comment type="caution">
    <text evidence="1">The sequence shown here is derived from an EMBL/GenBank/DDBJ whole genome shotgun (WGS) entry which is preliminary data.</text>
</comment>
<sequence length="42" mass="4939">MKDLRLPIQDKVRAVRLATVASNLLQVDAERIRILREYWSNS</sequence>
<organism evidence="1 3">
    <name type="scientific">Pseudomonas syringae pv. actinidiae</name>
    <dbReference type="NCBI Taxonomy" id="103796"/>
    <lineage>
        <taxon>Bacteria</taxon>
        <taxon>Pseudomonadati</taxon>
        <taxon>Pseudomonadota</taxon>
        <taxon>Gammaproteobacteria</taxon>
        <taxon>Pseudomonadales</taxon>
        <taxon>Pseudomonadaceae</taxon>
        <taxon>Pseudomonas</taxon>
        <taxon>Pseudomonas syringae</taxon>
    </lineage>
</organism>
<protein>
    <submittedName>
        <fullName evidence="1">Uncharacterized protein</fullName>
    </submittedName>
</protein>
<reference evidence="2 4" key="2">
    <citation type="submission" date="2018-04" db="EMBL/GenBank/DDBJ databases">
        <title>Draft genome sequence of Pseudomonas syringae pv. actinidiae biovar 3 strains isolated from kiwifruit in Kagawa prefecture.</title>
        <authorList>
            <person name="Tabuchi M."/>
            <person name="Saito M."/>
            <person name="Fujiwara S."/>
            <person name="Sasa N."/>
            <person name="Akimitsu K."/>
            <person name="Gomi K."/>
            <person name="Konishi-Sugita S."/>
            <person name="Hamano K."/>
            <person name="Kataoka I."/>
        </authorList>
    </citation>
    <scope>NUCLEOTIDE SEQUENCE [LARGE SCALE GENOMIC DNA]</scope>
    <source>
        <strain evidence="2 4">MAFF212211</strain>
    </source>
</reference>
<evidence type="ECO:0000313" key="2">
    <source>
        <dbReference type="EMBL" id="GBH16846.1"/>
    </source>
</evidence>
<dbReference type="Proteomes" id="UP000247480">
    <property type="component" value="Unassembled WGS sequence"/>
</dbReference>
<dbReference type="EMBL" id="BGJZ01000226">
    <property type="protein sequence ID" value="GBH11143.1"/>
    <property type="molecule type" value="Genomic_DNA"/>
</dbReference>
<gene>
    <name evidence="1" type="ORF">KPSA1_04579</name>
    <name evidence="2" type="ORF">KPSA3_02804</name>
</gene>
<evidence type="ECO:0000313" key="1">
    <source>
        <dbReference type="EMBL" id="GBH11143.1"/>
    </source>
</evidence>